<sequence length="118" mass="13669">MKRNHNETSIELCSKVVKVEDDVESLVLEEVEDDVESLVLEVEEKVKFKLNCECAVPCAELVVKVKRDSEYRMGLELIDNETSYRTVFRRNYAQLLRLVLSLNLPIGETLLKVYVEMC</sequence>
<dbReference type="GeneID" id="39105756"/>
<name>A0A1S5YE64_9BBAC</name>
<dbReference type="Proteomes" id="UP000203651">
    <property type="component" value="Segment"/>
</dbReference>
<keyword evidence="2" id="KW-1185">Reference proteome</keyword>
<evidence type="ECO:0000313" key="2">
    <source>
        <dbReference type="Proteomes" id="UP000203651"/>
    </source>
</evidence>
<evidence type="ECO:0000313" key="1">
    <source>
        <dbReference type="EMBL" id="AQQ80345.1"/>
    </source>
</evidence>
<reference evidence="1 2" key="1">
    <citation type="journal article" date="2017" name="PLoS ONE">
        <title>The Complete Genome Sequence of a Second Distinct Betabaculovirus from the True Armyworm, Mythimna unipuncta.</title>
        <authorList>
            <person name="Harrison R.L."/>
            <person name="Rowley D.L."/>
            <person name="Mowery J."/>
            <person name="Bauchan G.R."/>
            <person name="Theilmann D.A."/>
            <person name="Rohrmann G.F."/>
            <person name="Erlandson M.A."/>
        </authorList>
    </citation>
    <scope>NUCLEOTIDE SEQUENCE [LARGE SCALE GENOMIC DNA]</scope>
    <source>
        <strain evidence="1">MyunGV#8</strain>
    </source>
</reference>
<dbReference type="EMBL" id="KX855660">
    <property type="protein sequence ID" value="AQQ80345.1"/>
    <property type="molecule type" value="Genomic_DNA"/>
</dbReference>
<dbReference type="RefSeq" id="YP_009345796.1">
    <property type="nucleotide sequence ID" value="NC_033780.2"/>
</dbReference>
<protein>
    <submittedName>
        <fullName evidence="1">ORF78</fullName>
    </submittedName>
</protein>
<organism evidence="1 2">
    <name type="scientific">Betabaculovirus altermyunipunctae</name>
    <dbReference type="NCBI Taxonomy" id="3051996"/>
    <lineage>
        <taxon>Viruses</taxon>
        <taxon>Viruses incertae sedis</taxon>
        <taxon>Naldaviricetes</taxon>
        <taxon>Lefavirales</taxon>
        <taxon>Baculoviridae</taxon>
        <taxon>Betabaculovirus</taxon>
    </lineage>
</organism>
<accession>A0A1S5YE64</accession>
<dbReference type="KEGG" id="vg:39105756"/>
<proteinExistence type="predicted"/>